<organism evidence="1 2">
    <name type="scientific">Alloalcanivorax profundimaris</name>
    <dbReference type="NCBI Taxonomy" id="2735259"/>
    <lineage>
        <taxon>Bacteria</taxon>
        <taxon>Pseudomonadati</taxon>
        <taxon>Pseudomonadota</taxon>
        <taxon>Gammaproteobacteria</taxon>
        <taxon>Oceanospirillales</taxon>
        <taxon>Alcanivoracaceae</taxon>
        <taxon>Alloalcanivorax</taxon>
    </lineage>
</organism>
<accession>A0ABS0AVQ1</accession>
<evidence type="ECO:0000313" key="1">
    <source>
        <dbReference type="EMBL" id="MBF5057370.1"/>
    </source>
</evidence>
<proteinExistence type="predicted"/>
<dbReference type="EMBL" id="ARXX01000043">
    <property type="protein sequence ID" value="MBF5057370.1"/>
    <property type="molecule type" value="Genomic_DNA"/>
</dbReference>
<dbReference type="Proteomes" id="UP000662703">
    <property type="component" value="Unassembled WGS sequence"/>
</dbReference>
<gene>
    <name evidence="1" type="ORF">Y5W_02664</name>
</gene>
<sequence>MPLHSLQSIGDNGHRFPALALVAATDLVCAKSRKKGFWIPFGVGKEAGSRSTDEVRRRCFQERTASTVTGLNLT</sequence>
<reference evidence="1 2" key="1">
    <citation type="submission" date="2012-09" db="EMBL/GenBank/DDBJ databases">
        <title>Genome Sequence of alkane-degrading Bacterium Alcanivorax sp. 521-1.</title>
        <authorList>
            <person name="Lai Q."/>
            <person name="Shao Z."/>
        </authorList>
    </citation>
    <scope>NUCLEOTIDE SEQUENCE [LARGE SCALE GENOMIC DNA]</scope>
    <source>
        <strain evidence="1 2">521-1</strain>
    </source>
</reference>
<evidence type="ECO:0000313" key="2">
    <source>
        <dbReference type="Proteomes" id="UP000662703"/>
    </source>
</evidence>
<name>A0ABS0AVQ1_9GAMM</name>
<protein>
    <recommendedName>
        <fullName evidence="3">Secreted protein</fullName>
    </recommendedName>
</protein>
<keyword evidence="2" id="KW-1185">Reference proteome</keyword>
<comment type="caution">
    <text evidence="1">The sequence shown here is derived from an EMBL/GenBank/DDBJ whole genome shotgun (WGS) entry which is preliminary data.</text>
</comment>
<evidence type="ECO:0008006" key="3">
    <source>
        <dbReference type="Google" id="ProtNLM"/>
    </source>
</evidence>